<reference evidence="1" key="2">
    <citation type="submission" date="2019-07" db="EMBL/GenBank/DDBJ databases">
        <authorList>
            <person name="Seetharam A."/>
            <person name="Woodhouse M."/>
            <person name="Cannon E."/>
        </authorList>
    </citation>
    <scope>NUCLEOTIDE SEQUENCE [LARGE SCALE GENOMIC DNA]</scope>
    <source>
        <strain evidence="1">cv. B73</strain>
    </source>
</reference>
<protein>
    <recommendedName>
        <fullName evidence="3">Protein MIZU-KUSSEI 1</fullName>
    </recommendedName>
</protein>
<reference evidence="1" key="3">
    <citation type="submission" date="2021-05" db="UniProtKB">
        <authorList>
            <consortium name="EnsemblPlants"/>
        </authorList>
    </citation>
    <scope>IDENTIFICATION</scope>
    <source>
        <strain evidence="1">cv. B73</strain>
    </source>
</reference>
<dbReference type="EnsemblPlants" id="Zm00001eb382090_T001">
    <property type="protein sequence ID" value="Zm00001eb382090_P001"/>
    <property type="gene ID" value="Zm00001eb382090"/>
</dbReference>
<dbReference type="PANTHER" id="PTHR31696">
    <property type="entry name" value="PROTEIN MIZU-KUSSEI 1"/>
    <property type="match status" value="1"/>
</dbReference>
<dbReference type="Gramene" id="Zm00001eb382090_T004">
    <property type="protein sequence ID" value="Zm00001eb382090_P004"/>
    <property type="gene ID" value="Zm00001eb382090"/>
</dbReference>
<dbReference type="EnsemblPlants" id="Zm00001eb382090_T004">
    <property type="protein sequence ID" value="Zm00001eb382090_P004"/>
    <property type="gene ID" value="Zm00001eb382090"/>
</dbReference>
<name>A0A804QZM8_MAIZE</name>
<evidence type="ECO:0000313" key="2">
    <source>
        <dbReference type="Proteomes" id="UP000007305"/>
    </source>
</evidence>
<dbReference type="GO" id="GO:0010274">
    <property type="term" value="P:hydrotropism"/>
    <property type="evidence" value="ECO:0007669"/>
    <property type="project" value="InterPro"/>
</dbReference>
<reference evidence="2" key="1">
    <citation type="journal article" date="2009" name="Science">
        <title>The B73 maize genome: complexity, diversity, and dynamics.</title>
        <authorList>
            <person name="Schnable P.S."/>
            <person name="Ware D."/>
            <person name="Fulton R.S."/>
            <person name="Stein J.C."/>
            <person name="Wei F."/>
            <person name="Pasternak S."/>
            <person name="Liang C."/>
            <person name="Zhang J."/>
            <person name="Fulton L."/>
            <person name="Graves T.A."/>
            <person name="Minx P."/>
            <person name="Reily A.D."/>
            <person name="Courtney L."/>
            <person name="Kruchowski S.S."/>
            <person name="Tomlinson C."/>
            <person name="Strong C."/>
            <person name="Delehaunty K."/>
            <person name="Fronick C."/>
            <person name="Courtney B."/>
            <person name="Rock S.M."/>
            <person name="Belter E."/>
            <person name="Du F."/>
            <person name="Kim K."/>
            <person name="Abbott R.M."/>
            <person name="Cotton M."/>
            <person name="Levy A."/>
            <person name="Marchetto P."/>
            <person name="Ochoa K."/>
            <person name="Jackson S.M."/>
            <person name="Gillam B."/>
            <person name="Chen W."/>
            <person name="Yan L."/>
            <person name="Higginbotham J."/>
            <person name="Cardenas M."/>
            <person name="Waligorski J."/>
            <person name="Applebaum E."/>
            <person name="Phelps L."/>
            <person name="Falcone J."/>
            <person name="Kanchi K."/>
            <person name="Thane T."/>
            <person name="Scimone A."/>
            <person name="Thane N."/>
            <person name="Henke J."/>
            <person name="Wang T."/>
            <person name="Ruppert J."/>
            <person name="Shah N."/>
            <person name="Rotter K."/>
            <person name="Hodges J."/>
            <person name="Ingenthron E."/>
            <person name="Cordes M."/>
            <person name="Kohlberg S."/>
            <person name="Sgro J."/>
            <person name="Delgado B."/>
            <person name="Mead K."/>
            <person name="Chinwalla A."/>
            <person name="Leonard S."/>
            <person name="Crouse K."/>
            <person name="Collura K."/>
            <person name="Kudrna D."/>
            <person name="Currie J."/>
            <person name="He R."/>
            <person name="Angelova A."/>
            <person name="Rajasekar S."/>
            <person name="Mueller T."/>
            <person name="Lomeli R."/>
            <person name="Scara G."/>
            <person name="Ko A."/>
            <person name="Delaney K."/>
            <person name="Wissotski M."/>
            <person name="Lopez G."/>
            <person name="Campos D."/>
            <person name="Braidotti M."/>
            <person name="Ashley E."/>
            <person name="Golser W."/>
            <person name="Kim H."/>
            <person name="Lee S."/>
            <person name="Lin J."/>
            <person name="Dujmic Z."/>
            <person name="Kim W."/>
            <person name="Talag J."/>
            <person name="Zuccolo A."/>
            <person name="Fan C."/>
            <person name="Sebastian A."/>
            <person name="Kramer M."/>
            <person name="Spiegel L."/>
            <person name="Nascimento L."/>
            <person name="Zutavern T."/>
            <person name="Miller B."/>
            <person name="Ambroise C."/>
            <person name="Muller S."/>
            <person name="Spooner W."/>
            <person name="Narechania A."/>
            <person name="Ren L."/>
            <person name="Wei S."/>
            <person name="Kumari S."/>
            <person name="Faga B."/>
            <person name="Levy M.J."/>
            <person name="McMahan L."/>
            <person name="Van Buren P."/>
            <person name="Vaughn M.W."/>
            <person name="Ying K."/>
            <person name="Yeh C.-T."/>
            <person name="Emrich S.J."/>
            <person name="Jia Y."/>
            <person name="Kalyanaraman A."/>
            <person name="Hsia A.-P."/>
            <person name="Barbazuk W.B."/>
            <person name="Baucom R.S."/>
            <person name="Brutnell T.P."/>
            <person name="Carpita N.C."/>
            <person name="Chaparro C."/>
            <person name="Chia J.-M."/>
            <person name="Deragon J.-M."/>
            <person name="Estill J.C."/>
            <person name="Fu Y."/>
            <person name="Jeddeloh J.A."/>
            <person name="Han Y."/>
            <person name="Lee H."/>
            <person name="Li P."/>
            <person name="Lisch D.R."/>
            <person name="Liu S."/>
            <person name="Liu Z."/>
            <person name="Nagel D.H."/>
            <person name="McCann M.C."/>
            <person name="SanMiguel P."/>
            <person name="Myers A.M."/>
            <person name="Nettleton D."/>
            <person name="Nguyen J."/>
            <person name="Penning B.W."/>
            <person name="Ponnala L."/>
            <person name="Schneider K.L."/>
            <person name="Schwartz D.C."/>
            <person name="Sharma A."/>
            <person name="Soderlund C."/>
            <person name="Springer N.M."/>
            <person name="Sun Q."/>
            <person name="Wang H."/>
            <person name="Waterman M."/>
            <person name="Westerman R."/>
            <person name="Wolfgruber T.K."/>
            <person name="Yang L."/>
            <person name="Yu Y."/>
            <person name="Zhang L."/>
            <person name="Zhou S."/>
            <person name="Zhu Q."/>
            <person name="Bennetzen J.L."/>
            <person name="Dawe R.K."/>
            <person name="Jiang J."/>
            <person name="Jiang N."/>
            <person name="Presting G.G."/>
            <person name="Wessler S.R."/>
            <person name="Aluru S."/>
            <person name="Martienssen R.A."/>
            <person name="Clifton S.W."/>
            <person name="McCombie W.R."/>
            <person name="Wing R.A."/>
            <person name="Wilson R.K."/>
        </authorList>
    </citation>
    <scope>NUCLEOTIDE SEQUENCE [LARGE SCALE GENOMIC DNA]</scope>
    <source>
        <strain evidence="2">cv. B73</strain>
    </source>
</reference>
<accession>A0A804QZM8</accession>
<dbReference type="InterPro" id="IPR006460">
    <property type="entry name" value="MIZ1-like_pln"/>
</dbReference>
<dbReference type="EnsemblPlants" id="Zm00001eb382090_T003">
    <property type="protein sequence ID" value="Zm00001eb382090_P003"/>
    <property type="gene ID" value="Zm00001eb382090"/>
</dbReference>
<sequence>MYEKRADQAAAMAREFHAASPAVTVPASPLPSKNAGGGLANLQWLLRKRANKVQQGRSVTVEQQEAADDCDDECASMFAGATPYNVPVAVAGPTPDDAPGRKRHGEALSRLRSAILAVLARARRGRGRRPLGSCATVTGTIFGRRRGRVHLALQTDPRAPPALMVELAAYSTGALVREMASGLVRLALECEKAPAPPKQTGDPSIDVDAYFGGDHHHQRRPRQQTALVEEATWRAYCNGRKCGYALRRDCGADEWRVLRAVEPVSVGAGVLPDGDNVGTGAAAAGEGDLMYMRAKFERVVGSRDSEAFYMLNPDGGTGPELSIYLLRV</sequence>
<evidence type="ECO:0000313" key="1">
    <source>
        <dbReference type="EnsemblPlants" id="Zm00001eb382090_P001"/>
    </source>
</evidence>
<dbReference type="PANTHER" id="PTHR31696:SF66">
    <property type="entry name" value="OS06G0495800 PROTEIN"/>
    <property type="match status" value="1"/>
</dbReference>
<keyword evidence="2" id="KW-1185">Reference proteome</keyword>
<dbReference type="NCBIfam" id="TIGR01570">
    <property type="entry name" value="A_thal_3588"/>
    <property type="match status" value="1"/>
</dbReference>
<organism evidence="1 2">
    <name type="scientific">Zea mays</name>
    <name type="common">Maize</name>
    <dbReference type="NCBI Taxonomy" id="4577"/>
    <lineage>
        <taxon>Eukaryota</taxon>
        <taxon>Viridiplantae</taxon>
        <taxon>Streptophyta</taxon>
        <taxon>Embryophyta</taxon>
        <taxon>Tracheophyta</taxon>
        <taxon>Spermatophyta</taxon>
        <taxon>Magnoliopsida</taxon>
        <taxon>Liliopsida</taxon>
        <taxon>Poales</taxon>
        <taxon>Poaceae</taxon>
        <taxon>PACMAD clade</taxon>
        <taxon>Panicoideae</taxon>
        <taxon>Andropogonodae</taxon>
        <taxon>Andropogoneae</taxon>
        <taxon>Tripsacinae</taxon>
        <taxon>Zea</taxon>
    </lineage>
</organism>
<gene>
    <name evidence="1" type="primary">LOC103638361</name>
</gene>
<dbReference type="Gramene" id="Zm00001eb382090_T001">
    <property type="protein sequence ID" value="Zm00001eb382090_P001"/>
    <property type="gene ID" value="Zm00001eb382090"/>
</dbReference>
<dbReference type="AlphaFoldDB" id="A0A804QZM8"/>
<proteinExistence type="predicted"/>
<evidence type="ECO:0008006" key="3">
    <source>
        <dbReference type="Google" id="ProtNLM"/>
    </source>
</evidence>
<dbReference type="Gramene" id="Zm00001eb382090_T003">
    <property type="protein sequence ID" value="Zm00001eb382090_P003"/>
    <property type="gene ID" value="Zm00001eb382090"/>
</dbReference>
<dbReference type="OrthoDB" id="1859415at2759"/>
<dbReference type="Pfam" id="PF04759">
    <property type="entry name" value="DUF617"/>
    <property type="match status" value="1"/>
</dbReference>
<dbReference type="Proteomes" id="UP000007305">
    <property type="component" value="Chromosome 9"/>
</dbReference>